<name>A0AA87ZMJ0_FICCA</name>
<evidence type="ECO:0000256" key="1">
    <source>
        <dbReference type="ARBA" id="ARBA00006484"/>
    </source>
</evidence>
<sequence length="129" mass="14168">MKAILASENLTEEQIEGVVNSFLEDVKSGRWKSQGWPELWVDYSVTKLALNAYTKVLAKRNDGLGLSVNCYCPGFTQTSMTRGKGSHTADEAAEAGARLALLPPHLLPSGKFFVWTSKNTTSTFIDSRL</sequence>
<accession>A0AA87ZMJ0</accession>
<dbReference type="PANTHER" id="PTHR43490:SF60">
    <property type="entry name" value="NAD(P)-BINDING ROSSMANN-FOLD SUPERFAMILY PROTEIN"/>
    <property type="match status" value="1"/>
</dbReference>
<dbReference type="Proteomes" id="UP001187192">
    <property type="component" value="Unassembled WGS sequence"/>
</dbReference>
<dbReference type="InterPro" id="IPR002347">
    <property type="entry name" value="SDR_fam"/>
</dbReference>
<evidence type="ECO:0000256" key="2">
    <source>
        <dbReference type="ARBA" id="ARBA00022857"/>
    </source>
</evidence>
<reference evidence="4" key="1">
    <citation type="submission" date="2023-07" db="EMBL/GenBank/DDBJ databases">
        <title>draft genome sequence of fig (Ficus carica).</title>
        <authorList>
            <person name="Takahashi T."/>
            <person name="Nishimura K."/>
        </authorList>
    </citation>
    <scope>NUCLEOTIDE SEQUENCE</scope>
</reference>
<evidence type="ECO:0000256" key="3">
    <source>
        <dbReference type="ARBA" id="ARBA00023002"/>
    </source>
</evidence>
<dbReference type="EMBL" id="BTGU01000006">
    <property type="protein sequence ID" value="GMN36184.1"/>
    <property type="molecule type" value="Genomic_DNA"/>
</dbReference>
<evidence type="ECO:0000313" key="5">
    <source>
        <dbReference type="Proteomes" id="UP001187192"/>
    </source>
</evidence>
<comment type="similarity">
    <text evidence="1">Belongs to the short-chain dehydrogenases/reductases (SDR) family.</text>
</comment>
<dbReference type="AlphaFoldDB" id="A0AA87ZMJ0"/>
<dbReference type="GO" id="GO:0016020">
    <property type="term" value="C:membrane"/>
    <property type="evidence" value="ECO:0007669"/>
    <property type="project" value="TreeGrafter"/>
</dbReference>
<dbReference type="SUPFAM" id="SSF51735">
    <property type="entry name" value="NAD(P)-binding Rossmann-fold domains"/>
    <property type="match status" value="1"/>
</dbReference>
<comment type="caution">
    <text evidence="4">The sequence shown here is derived from an EMBL/GenBank/DDBJ whole genome shotgun (WGS) entry which is preliminary data.</text>
</comment>
<keyword evidence="5" id="KW-1185">Reference proteome</keyword>
<keyword evidence="2" id="KW-0521">NADP</keyword>
<dbReference type="InterPro" id="IPR036291">
    <property type="entry name" value="NAD(P)-bd_dom_sf"/>
</dbReference>
<gene>
    <name evidence="4" type="ORF">TIFTF001_005803</name>
</gene>
<organism evidence="4 5">
    <name type="scientific">Ficus carica</name>
    <name type="common">Common fig</name>
    <dbReference type="NCBI Taxonomy" id="3494"/>
    <lineage>
        <taxon>Eukaryota</taxon>
        <taxon>Viridiplantae</taxon>
        <taxon>Streptophyta</taxon>
        <taxon>Embryophyta</taxon>
        <taxon>Tracheophyta</taxon>
        <taxon>Spermatophyta</taxon>
        <taxon>Magnoliopsida</taxon>
        <taxon>eudicotyledons</taxon>
        <taxon>Gunneridae</taxon>
        <taxon>Pentapetalae</taxon>
        <taxon>rosids</taxon>
        <taxon>fabids</taxon>
        <taxon>Rosales</taxon>
        <taxon>Moraceae</taxon>
        <taxon>Ficeae</taxon>
        <taxon>Ficus</taxon>
    </lineage>
</organism>
<dbReference type="Gene3D" id="3.40.50.720">
    <property type="entry name" value="NAD(P)-binding Rossmann-like Domain"/>
    <property type="match status" value="1"/>
</dbReference>
<proteinExistence type="inferred from homology"/>
<evidence type="ECO:0000313" key="4">
    <source>
        <dbReference type="EMBL" id="GMN36184.1"/>
    </source>
</evidence>
<keyword evidence="3" id="KW-0560">Oxidoreductase</keyword>
<dbReference type="GO" id="GO:0016491">
    <property type="term" value="F:oxidoreductase activity"/>
    <property type="evidence" value="ECO:0007669"/>
    <property type="project" value="UniProtKB-KW"/>
</dbReference>
<dbReference type="PANTHER" id="PTHR43490">
    <property type="entry name" value="(+)-NEOMENTHOL DEHYDROGENASE"/>
    <property type="match status" value="1"/>
</dbReference>
<dbReference type="Pfam" id="PF00106">
    <property type="entry name" value="adh_short"/>
    <property type="match status" value="1"/>
</dbReference>
<protein>
    <submittedName>
        <fullName evidence="4">Uncharacterized protein</fullName>
    </submittedName>
</protein>